<dbReference type="Pfam" id="PF01844">
    <property type="entry name" value="HNH"/>
    <property type="match status" value="1"/>
</dbReference>
<dbReference type="Gene3D" id="1.10.30.50">
    <property type="match status" value="1"/>
</dbReference>
<dbReference type="Proteomes" id="UP000664385">
    <property type="component" value="Unassembled WGS sequence"/>
</dbReference>
<dbReference type="GO" id="GO:0003676">
    <property type="term" value="F:nucleic acid binding"/>
    <property type="evidence" value="ECO:0007669"/>
    <property type="project" value="InterPro"/>
</dbReference>
<dbReference type="SMART" id="SM00507">
    <property type="entry name" value="HNHc"/>
    <property type="match status" value="1"/>
</dbReference>
<evidence type="ECO:0000313" key="5">
    <source>
        <dbReference type="Proteomes" id="UP000664385"/>
    </source>
</evidence>
<accession>A0A939DVS9</accession>
<feature type="domain" description="HNH nuclease" evidence="3">
    <location>
        <begin position="351"/>
        <end position="402"/>
    </location>
</feature>
<dbReference type="EMBL" id="JAEMWU010000001">
    <property type="protein sequence ID" value="MBN8205187.1"/>
    <property type="molecule type" value="Genomic_DNA"/>
</dbReference>
<protein>
    <submittedName>
        <fullName evidence="4">DUF222 domain-containing protein</fullName>
    </submittedName>
</protein>
<comment type="caution">
    <text evidence="4">The sequence shown here is derived from an EMBL/GenBank/DDBJ whole genome shotgun (WGS) entry which is preliminary data.</text>
</comment>
<feature type="region of interest" description="Disordered" evidence="2">
    <location>
        <begin position="429"/>
        <end position="448"/>
    </location>
</feature>
<organism evidence="4 5">
    <name type="scientific">Microbacterium esteraromaticum</name>
    <dbReference type="NCBI Taxonomy" id="57043"/>
    <lineage>
        <taxon>Bacteria</taxon>
        <taxon>Bacillati</taxon>
        <taxon>Actinomycetota</taxon>
        <taxon>Actinomycetes</taxon>
        <taxon>Micrococcales</taxon>
        <taxon>Microbacteriaceae</taxon>
        <taxon>Microbacterium</taxon>
    </lineage>
</organism>
<dbReference type="Pfam" id="PF02720">
    <property type="entry name" value="DUF222"/>
    <property type="match status" value="1"/>
</dbReference>
<gene>
    <name evidence="4" type="ORF">JF543_04360</name>
</gene>
<dbReference type="AlphaFoldDB" id="A0A939DVS9"/>
<reference evidence="4" key="1">
    <citation type="submission" date="2020-12" db="EMBL/GenBank/DDBJ databases">
        <title>PHA producing bacteria isolated from mangrove.</title>
        <authorList>
            <person name="Zheng W."/>
            <person name="Yu S."/>
            <person name="Huang Y."/>
        </authorList>
    </citation>
    <scope>NUCLEOTIDE SEQUENCE</scope>
    <source>
        <strain evidence="4">GN8-5</strain>
    </source>
</reference>
<dbReference type="InterPro" id="IPR003870">
    <property type="entry name" value="DUF222"/>
</dbReference>
<dbReference type="RefSeq" id="WP_206822823.1">
    <property type="nucleotide sequence ID" value="NZ_JAEMWU010000001.1"/>
</dbReference>
<evidence type="ECO:0000259" key="3">
    <source>
        <dbReference type="SMART" id="SM00507"/>
    </source>
</evidence>
<comment type="similarity">
    <text evidence="1">Belongs to the Rv1128c/1148c/1588c/1702c/1945/3466 family.</text>
</comment>
<dbReference type="CDD" id="cd00085">
    <property type="entry name" value="HNHc"/>
    <property type="match status" value="1"/>
</dbReference>
<dbReference type="InterPro" id="IPR003615">
    <property type="entry name" value="HNH_nuc"/>
</dbReference>
<evidence type="ECO:0000313" key="4">
    <source>
        <dbReference type="EMBL" id="MBN8205187.1"/>
    </source>
</evidence>
<sequence length="448" mass="47584">MTNHLTPLSEAIERLHAAWSGAHDATDLTRAQLIDANDALGAVRRLTDALQTEIAAGIASESRTSLGPDSLAKQQGFRNATQMIATTTGISTAEASRQVRVGEATAPRTDLVGDRLPAKYPAVQSALWAGALGASTSGLIIALLDKVRFKVTPEHLAAAEEQLVEKASGLSVDDVRKLLARAEAWLDPEGVAPREDEIRSQRSVTMFERDGAFHLNGVFDIEAAAPLRAAINGYVSAQFAARKDAIDPDAPDADHRTVPQLQADALTTLCAHVIGCDNDAPALAGATVIVRVDLSDLTDGTGYGTIDGSDTAVSIGAVRRMAASGGVIPCVLGSDSEPLDWGRKRRFFTSAQRLALAERDGGCAMCGLPPEMTRAHHIRWWQRDAGPTDLDNGVLLCETCHHRIHDNGWDIRIDGTGASAAVWLIPPPSVDPSRTPRRGGLARYSLAA</sequence>
<dbReference type="InterPro" id="IPR002711">
    <property type="entry name" value="HNH"/>
</dbReference>
<dbReference type="GO" id="GO:0008270">
    <property type="term" value="F:zinc ion binding"/>
    <property type="evidence" value="ECO:0007669"/>
    <property type="project" value="InterPro"/>
</dbReference>
<name>A0A939DVS9_9MICO</name>
<dbReference type="GO" id="GO:0004519">
    <property type="term" value="F:endonuclease activity"/>
    <property type="evidence" value="ECO:0007669"/>
    <property type="project" value="InterPro"/>
</dbReference>
<evidence type="ECO:0000256" key="1">
    <source>
        <dbReference type="ARBA" id="ARBA00023450"/>
    </source>
</evidence>
<proteinExistence type="inferred from homology"/>
<evidence type="ECO:0000256" key="2">
    <source>
        <dbReference type="SAM" id="MobiDB-lite"/>
    </source>
</evidence>